<evidence type="ECO:0000313" key="1">
    <source>
        <dbReference type="EMBL" id="CEN36130.1"/>
    </source>
</evidence>
<evidence type="ECO:0000313" key="2">
    <source>
        <dbReference type="Proteomes" id="UP000038055"/>
    </source>
</evidence>
<accession>A0A0B7H9X5</accession>
<sequence>MKKIIYIFLFITTLLTSCEEVIDLSLDTQEKQLVVDAYIDWKKGNEKAFPIVHLSYTTNYYDQSPSEKVSGAVIKVSTSDGEIYPLREILPEDYKDLYTKDKDLVGIAFVPSKGGSIYANTNGIMPSIGKEYILTIEYKGKTYIAKEKMREVPVINPDNVTQKANGGLFKDKIEVKFPFEGIPNEENNYFIKLKDHKKDVFISLNDELLSDRKFFFTTNLMELILKKGYRVRATLFRVSPQYQQFVNILIRNTTNSRREGGFTIPSRVYGNVVNTENPKENPLGAFRVSQYSEISYEVK</sequence>
<keyword evidence="2" id="KW-1185">Reference proteome</keyword>
<dbReference type="eggNOG" id="ENOG502ZCA0">
    <property type="taxonomic scope" value="Bacteria"/>
</dbReference>
<dbReference type="EMBL" id="CDOD01000025">
    <property type="protein sequence ID" value="CEN36130.1"/>
    <property type="molecule type" value="Genomic_DNA"/>
</dbReference>
<gene>
    <name evidence="1" type="ORF">CCYN2B_310010</name>
</gene>
<dbReference type="Proteomes" id="UP000038055">
    <property type="component" value="Unassembled WGS sequence"/>
</dbReference>
<dbReference type="STRING" id="28189.CCYN74_100197"/>
<reference evidence="2" key="1">
    <citation type="submission" date="2015-01" db="EMBL/GenBank/DDBJ databases">
        <authorList>
            <person name="MANFREDI Pablo"/>
        </authorList>
    </citation>
    <scope>NUCLEOTIDE SEQUENCE [LARGE SCALE GENOMIC DNA]</scope>
    <source>
        <strain evidence="2">Ccyn2B</strain>
    </source>
</reference>
<evidence type="ECO:0008006" key="3">
    <source>
        <dbReference type="Google" id="ProtNLM"/>
    </source>
</evidence>
<protein>
    <recommendedName>
        <fullName evidence="3">DUF4249 domain-containing protein</fullName>
    </recommendedName>
</protein>
<organism evidence="1 2">
    <name type="scientific">Capnocytophaga cynodegmi</name>
    <dbReference type="NCBI Taxonomy" id="28189"/>
    <lineage>
        <taxon>Bacteria</taxon>
        <taxon>Pseudomonadati</taxon>
        <taxon>Bacteroidota</taxon>
        <taxon>Flavobacteriia</taxon>
        <taxon>Flavobacteriales</taxon>
        <taxon>Flavobacteriaceae</taxon>
        <taxon>Capnocytophaga</taxon>
    </lineage>
</organism>
<dbReference type="AlphaFoldDB" id="A0A0B7H9X5"/>
<proteinExistence type="predicted"/>
<dbReference type="PROSITE" id="PS51257">
    <property type="entry name" value="PROKAR_LIPOPROTEIN"/>
    <property type="match status" value="1"/>
</dbReference>
<dbReference type="Pfam" id="PF14054">
    <property type="entry name" value="DUF4249"/>
    <property type="match status" value="1"/>
</dbReference>
<name>A0A0B7H9X5_9FLAO</name>
<dbReference type="InterPro" id="IPR025345">
    <property type="entry name" value="DUF4249"/>
</dbReference>
<dbReference type="RefSeq" id="WP_041992389.1">
    <property type="nucleotide sequence ID" value="NZ_CDOD01000025.1"/>
</dbReference>